<name>A0A6J4QP60_9ACTN</name>
<evidence type="ECO:0000313" key="2">
    <source>
        <dbReference type="EMBL" id="CAA9450679.1"/>
    </source>
</evidence>
<accession>A0A6J4QP60</accession>
<dbReference type="AlphaFoldDB" id="A0A6J4QP60"/>
<gene>
    <name evidence="2" type="ORF">AVDCRST_MAG78-3349</name>
</gene>
<evidence type="ECO:0000256" key="1">
    <source>
        <dbReference type="SAM" id="Coils"/>
    </source>
</evidence>
<keyword evidence="1" id="KW-0175">Coiled coil</keyword>
<proteinExistence type="predicted"/>
<sequence length="180" mass="19647">MITLSLSLLAGCSGVFGDPYEQANAHVADANEAIEEHNRLFENARGTYEEAREAVEAGETTSQEAERVTQARENMQEARDTLQEAREPLSEVQDLEVEAEVQKYAGLLSEAIDAQLAAEGGEIGFYELLEQDPTLADRREEAEGILTEVGNGYEEAENAYARAREVADANPELLPEGSQA</sequence>
<reference evidence="2" key="1">
    <citation type="submission" date="2020-02" db="EMBL/GenBank/DDBJ databases">
        <authorList>
            <person name="Meier V. D."/>
        </authorList>
    </citation>
    <scope>NUCLEOTIDE SEQUENCE</scope>
    <source>
        <strain evidence="2">AVDCRST_MAG78</strain>
    </source>
</reference>
<feature type="coiled-coil region" evidence="1">
    <location>
        <begin position="20"/>
        <end position="88"/>
    </location>
</feature>
<protein>
    <submittedName>
        <fullName evidence="2">Uncharacterized protein</fullName>
    </submittedName>
</protein>
<dbReference type="EMBL" id="CADCVB010000220">
    <property type="protein sequence ID" value="CAA9450679.1"/>
    <property type="molecule type" value="Genomic_DNA"/>
</dbReference>
<organism evidence="2">
    <name type="scientific">uncultured Rubrobacteraceae bacterium</name>
    <dbReference type="NCBI Taxonomy" id="349277"/>
    <lineage>
        <taxon>Bacteria</taxon>
        <taxon>Bacillati</taxon>
        <taxon>Actinomycetota</taxon>
        <taxon>Rubrobacteria</taxon>
        <taxon>Rubrobacterales</taxon>
        <taxon>Rubrobacteraceae</taxon>
        <taxon>environmental samples</taxon>
    </lineage>
</organism>